<gene>
    <name evidence="1" type="ORF">NITMOv2_0394</name>
</gene>
<proteinExistence type="predicted"/>
<reference evidence="1 2" key="1">
    <citation type="journal article" date="2015" name="Proc. Natl. Acad. Sci. U.S.A.">
        <title>Expanded metabolic versatility of ubiquitous nitrite-oxidizing bacteria from the genus Nitrospira.</title>
        <authorList>
            <person name="Koch H."/>
            <person name="Lucker S."/>
            <person name="Albertsen M."/>
            <person name="Kitzinger K."/>
            <person name="Herbold C."/>
            <person name="Spieck E."/>
            <person name="Nielsen P.H."/>
            <person name="Wagner M."/>
            <person name="Daims H."/>
        </authorList>
    </citation>
    <scope>NUCLEOTIDE SEQUENCE [LARGE SCALE GENOMIC DNA]</scope>
    <source>
        <strain evidence="1 2">NSP M-1</strain>
    </source>
</reference>
<name>A0A0K2G7B7_NITMO</name>
<dbReference type="PATRIC" id="fig|42253.5.peg.382"/>
<dbReference type="KEGG" id="nmv:NITMOv2_0394"/>
<evidence type="ECO:0000313" key="1">
    <source>
        <dbReference type="EMBL" id="ALA56830.1"/>
    </source>
</evidence>
<keyword evidence="2" id="KW-1185">Reference proteome</keyword>
<dbReference type="AlphaFoldDB" id="A0A0K2G7B7"/>
<dbReference type="Proteomes" id="UP000069205">
    <property type="component" value="Chromosome"/>
</dbReference>
<dbReference type="EMBL" id="CP011801">
    <property type="protein sequence ID" value="ALA56830.1"/>
    <property type="molecule type" value="Genomic_DNA"/>
</dbReference>
<organism evidence="1 2">
    <name type="scientific">Nitrospira moscoviensis</name>
    <dbReference type="NCBI Taxonomy" id="42253"/>
    <lineage>
        <taxon>Bacteria</taxon>
        <taxon>Pseudomonadati</taxon>
        <taxon>Nitrospirota</taxon>
        <taxon>Nitrospiria</taxon>
        <taxon>Nitrospirales</taxon>
        <taxon>Nitrospiraceae</taxon>
        <taxon>Nitrospira</taxon>
    </lineage>
</organism>
<accession>A0A0K2G7B7</accession>
<protein>
    <submittedName>
        <fullName evidence="1">Uncharacterized protein</fullName>
    </submittedName>
</protein>
<evidence type="ECO:0000313" key="2">
    <source>
        <dbReference type="Proteomes" id="UP000069205"/>
    </source>
</evidence>
<sequence length="180" mass="20423">MRDDGTLQYAPLTFTKGRQLVTPAEAAAALFQMMPQPLSAPQLEEYGIEATEDHARHIAREILSLNLYWILAAIDAHIPQKYRAAIRDALFQRIRTEWWEQQRLGPGTWEEYRKELDERRAGYARLVDQEGMSHMAVSAEAASLIEDQGLVTPEDRQKLLVLLIDYAPAAEYGQLLDSVG</sequence>